<sequence length="290" mass="32063">MNIGYIAALASGLLWALDGIFLSFLQAPSIIIAIFHDGLSFVFILFYLIISRSFKNITKIPKDSIKIIITASFFGGFIGMGSFIASIYYSGVSTAALFSSLYPIISIVLSKFFLKDRLKPIGYFGITIAVFASICLCFIMYEYFEFNALGTLFGFLCAIGWGTECVIINIALKGSVDTKFALFIRQGISFSCFLICIAILFMFFDNLYLGRGVTIGIEFNKIILASFFGTTSYILYYIGIQKIGALRAMGLNISYSFWAILLSYFFGAKMVFAKTILSIILISGSLLSNL</sequence>
<feature type="transmembrane region" description="Helical" evidence="1">
    <location>
        <begin position="182"/>
        <end position="204"/>
    </location>
</feature>
<evidence type="ECO:0000256" key="1">
    <source>
        <dbReference type="SAM" id="Phobius"/>
    </source>
</evidence>
<comment type="caution">
    <text evidence="3">The sequence shown here is derived from an EMBL/GenBank/DDBJ whole genome shotgun (WGS) entry which is preliminary data.</text>
</comment>
<evidence type="ECO:0000259" key="2">
    <source>
        <dbReference type="Pfam" id="PF00892"/>
    </source>
</evidence>
<dbReference type="InterPro" id="IPR037185">
    <property type="entry name" value="EmrE-like"/>
</dbReference>
<dbReference type="SUPFAM" id="SSF103481">
    <property type="entry name" value="Multidrug resistance efflux transporter EmrE"/>
    <property type="match status" value="1"/>
</dbReference>
<dbReference type="Proteomes" id="UP000016625">
    <property type="component" value="Unassembled WGS sequence"/>
</dbReference>
<dbReference type="Pfam" id="PF00892">
    <property type="entry name" value="EamA"/>
    <property type="match status" value="2"/>
</dbReference>
<dbReference type="EMBL" id="ANNJ01000010">
    <property type="protein sequence ID" value="ERJ31621.1"/>
    <property type="molecule type" value="Genomic_DNA"/>
</dbReference>
<feature type="domain" description="EamA" evidence="2">
    <location>
        <begin position="3"/>
        <end position="135"/>
    </location>
</feature>
<feature type="transmembrane region" description="Helical" evidence="1">
    <location>
        <begin position="147"/>
        <end position="170"/>
    </location>
</feature>
<dbReference type="AlphaFoldDB" id="U2F518"/>
<protein>
    <submittedName>
        <fullName evidence="3">Choline permease LicB</fullName>
    </submittedName>
</protein>
<name>U2F518_9BACT</name>
<feature type="transmembrane region" description="Helical" evidence="1">
    <location>
        <begin position="219"/>
        <end position="238"/>
    </location>
</feature>
<feature type="transmembrane region" description="Helical" evidence="1">
    <location>
        <begin position="121"/>
        <end position="141"/>
    </location>
</feature>
<feature type="transmembrane region" description="Helical" evidence="1">
    <location>
        <begin position="30"/>
        <end position="50"/>
    </location>
</feature>
<evidence type="ECO:0000313" key="4">
    <source>
        <dbReference type="Proteomes" id="UP000016625"/>
    </source>
</evidence>
<dbReference type="GO" id="GO:0016020">
    <property type="term" value="C:membrane"/>
    <property type="evidence" value="ECO:0007669"/>
    <property type="project" value="InterPro"/>
</dbReference>
<feature type="domain" description="EamA" evidence="2">
    <location>
        <begin position="149"/>
        <end position="289"/>
    </location>
</feature>
<reference evidence="3 4" key="1">
    <citation type="journal article" date="2013" name="BMC Genomics">
        <title>Comparative genomics of Campylobacter concisus isolates reveals genetic diversity and provides insights into disease association.</title>
        <authorList>
            <person name="Deshpande N.P."/>
            <person name="Kaakoush N.O."/>
            <person name="Wilkins M.R."/>
            <person name="Mitchell H.M."/>
        </authorList>
    </citation>
    <scope>NUCLEOTIDE SEQUENCE [LARGE SCALE GENOMIC DNA]</scope>
    <source>
        <strain evidence="3 4">UNSW2</strain>
    </source>
</reference>
<organism evidence="3 4">
    <name type="scientific">Campylobacter concisus UNSW2</name>
    <dbReference type="NCBI Taxonomy" id="1242965"/>
    <lineage>
        <taxon>Bacteria</taxon>
        <taxon>Pseudomonadati</taxon>
        <taxon>Campylobacterota</taxon>
        <taxon>Epsilonproteobacteria</taxon>
        <taxon>Campylobacterales</taxon>
        <taxon>Campylobacteraceae</taxon>
        <taxon>Campylobacter</taxon>
    </lineage>
</organism>
<keyword evidence="1" id="KW-0812">Transmembrane</keyword>
<accession>U2F518</accession>
<feature type="transmembrane region" description="Helical" evidence="1">
    <location>
        <begin position="271"/>
        <end position="288"/>
    </location>
</feature>
<dbReference type="RefSeq" id="WP_021092905.1">
    <property type="nucleotide sequence ID" value="NZ_ANNJ01000010.1"/>
</dbReference>
<keyword evidence="1" id="KW-0472">Membrane</keyword>
<dbReference type="InterPro" id="IPR000620">
    <property type="entry name" value="EamA_dom"/>
</dbReference>
<evidence type="ECO:0000313" key="3">
    <source>
        <dbReference type="EMBL" id="ERJ31621.1"/>
    </source>
</evidence>
<proteinExistence type="predicted"/>
<feature type="transmembrane region" description="Helical" evidence="1">
    <location>
        <begin position="95"/>
        <end position="114"/>
    </location>
</feature>
<keyword evidence="1" id="KW-1133">Transmembrane helix</keyword>
<dbReference type="PATRIC" id="fig|1242965.3.peg.1207"/>
<feature type="transmembrane region" description="Helical" evidence="1">
    <location>
        <begin position="71"/>
        <end position="89"/>
    </location>
</feature>
<gene>
    <name evidence="3" type="ORF">UNSW2_1476</name>
</gene>
<feature type="transmembrane region" description="Helical" evidence="1">
    <location>
        <begin position="5"/>
        <end position="24"/>
    </location>
</feature>